<comment type="caution">
    <text evidence="2">The sequence shown here is derived from an EMBL/GenBank/DDBJ whole genome shotgun (WGS) entry which is preliminary data.</text>
</comment>
<name>A0A7W2A6N3_9BACL</name>
<feature type="domain" description="EVE" evidence="1">
    <location>
        <begin position="5"/>
        <end position="131"/>
    </location>
</feature>
<dbReference type="Gene3D" id="3.10.590.10">
    <property type="entry name" value="ph1033 like domains"/>
    <property type="match status" value="1"/>
</dbReference>
<accession>A0A7W2A6N3</accession>
<keyword evidence="3" id="KW-1185">Reference proteome</keyword>
<proteinExistence type="predicted"/>
<dbReference type="Proteomes" id="UP000535491">
    <property type="component" value="Unassembled WGS sequence"/>
</dbReference>
<dbReference type="InterPro" id="IPR015947">
    <property type="entry name" value="PUA-like_sf"/>
</dbReference>
<dbReference type="RefSeq" id="WP_181750795.1">
    <property type="nucleotide sequence ID" value="NZ_JACEIQ010000002.1"/>
</dbReference>
<evidence type="ECO:0000313" key="2">
    <source>
        <dbReference type="EMBL" id="MBA4493576.1"/>
    </source>
</evidence>
<protein>
    <submittedName>
        <fullName evidence="2">EVE domain-containing protein</fullName>
    </submittedName>
</protein>
<organism evidence="2 3">
    <name type="scientific">Paenactinomyces guangxiensis</name>
    <dbReference type="NCBI Taxonomy" id="1490290"/>
    <lineage>
        <taxon>Bacteria</taxon>
        <taxon>Bacillati</taxon>
        <taxon>Bacillota</taxon>
        <taxon>Bacilli</taxon>
        <taxon>Bacillales</taxon>
        <taxon>Thermoactinomycetaceae</taxon>
        <taxon>Paenactinomyces</taxon>
    </lineage>
</organism>
<reference evidence="2 3" key="1">
    <citation type="submission" date="2020-07" db="EMBL/GenBank/DDBJ databases">
        <authorList>
            <person name="Feng H."/>
        </authorList>
    </citation>
    <scope>NUCLEOTIDE SEQUENCE [LARGE SCALE GENOMIC DNA]</scope>
    <source>
        <strain evidence="3">s-10</strain>
    </source>
</reference>
<evidence type="ECO:0000259" key="1">
    <source>
        <dbReference type="Pfam" id="PF01878"/>
    </source>
</evidence>
<gene>
    <name evidence="2" type="ORF">H1191_04580</name>
</gene>
<dbReference type="Pfam" id="PF01878">
    <property type="entry name" value="EVE"/>
    <property type="match status" value="1"/>
</dbReference>
<dbReference type="AlphaFoldDB" id="A0A7W2A6N3"/>
<dbReference type="EMBL" id="JACEIQ010000002">
    <property type="protein sequence ID" value="MBA4493576.1"/>
    <property type="molecule type" value="Genomic_DNA"/>
</dbReference>
<dbReference type="InterPro" id="IPR002740">
    <property type="entry name" value="EVE_domain"/>
</dbReference>
<dbReference type="SUPFAM" id="SSF88697">
    <property type="entry name" value="PUA domain-like"/>
    <property type="match status" value="1"/>
</dbReference>
<evidence type="ECO:0000313" key="3">
    <source>
        <dbReference type="Proteomes" id="UP000535491"/>
    </source>
</evidence>
<sequence>MNQAWIFQYNPRYGFDLMEYLKQYDPNDAETPTWSVNQHRKKIKKGDEVFFWKTQPDSGIYVIGRTLSDPFASHEPTRFGAIKCYVQFDYVLNKPILRKHLLTDPDFTHLSVLRNPKGTNFPVSPKEREILWEFFKHVGISSVF</sequence>